<comment type="caution">
    <text evidence="1">The sequence shown here is derived from an EMBL/GenBank/DDBJ whole genome shotgun (WGS) entry which is preliminary data.</text>
</comment>
<dbReference type="Proteomes" id="UP001189429">
    <property type="component" value="Unassembled WGS sequence"/>
</dbReference>
<dbReference type="EMBL" id="CAUYUJ010005113">
    <property type="protein sequence ID" value="CAK0812307.1"/>
    <property type="molecule type" value="Genomic_DNA"/>
</dbReference>
<evidence type="ECO:0000313" key="2">
    <source>
        <dbReference type="Proteomes" id="UP001189429"/>
    </source>
</evidence>
<sequence>MTVIDALTNNTQLQRDPEVQHEMEVTMAFAAKVKKLPMVAAAEYLKYWKAQEVYVEQTVPLNKRQVRRTYFINAWANLEGAGGFMVPLDGVITSLLLKLGSMPKPGPPPKTTQERKMQNSLERLLRSARHRR</sequence>
<accession>A0ABN9R4C8</accession>
<keyword evidence="2" id="KW-1185">Reference proteome</keyword>
<organism evidence="1 2">
    <name type="scientific">Prorocentrum cordatum</name>
    <dbReference type="NCBI Taxonomy" id="2364126"/>
    <lineage>
        <taxon>Eukaryota</taxon>
        <taxon>Sar</taxon>
        <taxon>Alveolata</taxon>
        <taxon>Dinophyceae</taxon>
        <taxon>Prorocentrales</taxon>
        <taxon>Prorocentraceae</taxon>
        <taxon>Prorocentrum</taxon>
    </lineage>
</organism>
<proteinExistence type="predicted"/>
<gene>
    <name evidence="1" type="ORF">PCOR1329_LOCUS16627</name>
</gene>
<name>A0ABN9R4C8_9DINO</name>
<evidence type="ECO:0000313" key="1">
    <source>
        <dbReference type="EMBL" id="CAK0812307.1"/>
    </source>
</evidence>
<protein>
    <submittedName>
        <fullName evidence="1">Uncharacterized protein</fullName>
    </submittedName>
</protein>
<reference evidence="1" key="1">
    <citation type="submission" date="2023-10" db="EMBL/GenBank/DDBJ databases">
        <authorList>
            <person name="Chen Y."/>
            <person name="Shah S."/>
            <person name="Dougan E. K."/>
            <person name="Thang M."/>
            <person name="Chan C."/>
        </authorList>
    </citation>
    <scope>NUCLEOTIDE SEQUENCE [LARGE SCALE GENOMIC DNA]</scope>
</reference>